<keyword evidence="5 9" id="KW-0297">G-protein coupled receptor</keyword>
<keyword evidence="13" id="KW-1185">Reference proteome</keyword>
<organism evidence="12 13">
    <name type="scientific">Erpetoichthys calabaricus</name>
    <name type="common">Rope fish</name>
    <name type="synonym">Calamoichthys calabaricus</name>
    <dbReference type="NCBI Taxonomy" id="27687"/>
    <lineage>
        <taxon>Eukaryota</taxon>
        <taxon>Metazoa</taxon>
        <taxon>Chordata</taxon>
        <taxon>Craniata</taxon>
        <taxon>Vertebrata</taxon>
        <taxon>Euteleostomi</taxon>
        <taxon>Actinopterygii</taxon>
        <taxon>Polypteriformes</taxon>
        <taxon>Polypteridae</taxon>
        <taxon>Erpetoichthys</taxon>
    </lineage>
</organism>
<feature type="transmembrane region" description="Helical" evidence="10">
    <location>
        <begin position="250"/>
        <end position="274"/>
    </location>
</feature>
<evidence type="ECO:0000256" key="9">
    <source>
        <dbReference type="RuleBase" id="RU000688"/>
    </source>
</evidence>
<evidence type="ECO:0000256" key="10">
    <source>
        <dbReference type="SAM" id="Phobius"/>
    </source>
</evidence>
<evidence type="ECO:0000313" key="12">
    <source>
        <dbReference type="Ensembl" id="ENSECRP00000002925.1"/>
    </source>
</evidence>
<name>A0A8C4RN39_ERPCA</name>
<dbReference type="PRINTS" id="PR00237">
    <property type="entry name" value="GPCRRHODOPSN"/>
</dbReference>
<dbReference type="Gene3D" id="1.20.1070.10">
    <property type="entry name" value="Rhodopsin 7-helix transmembrane proteins"/>
    <property type="match status" value="1"/>
</dbReference>
<feature type="transmembrane region" description="Helical" evidence="10">
    <location>
        <begin position="190"/>
        <end position="214"/>
    </location>
</feature>
<dbReference type="Proteomes" id="UP000694620">
    <property type="component" value="Chromosome 3"/>
</dbReference>
<feature type="transmembrane region" description="Helical" evidence="10">
    <location>
        <begin position="27"/>
        <end position="52"/>
    </location>
</feature>
<evidence type="ECO:0000256" key="6">
    <source>
        <dbReference type="ARBA" id="ARBA00023136"/>
    </source>
</evidence>
<dbReference type="SMART" id="SM01381">
    <property type="entry name" value="7TM_GPCR_Srsx"/>
    <property type="match status" value="1"/>
</dbReference>
<evidence type="ECO:0000256" key="8">
    <source>
        <dbReference type="ARBA" id="ARBA00023224"/>
    </source>
</evidence>
<dbReference type="GO" id="GO:0005886">
    <property type="term" value="C:plasma membrane"/>
    <property type="evidence" value="ECO:0007669"/>
    <property type="project" value="UniProtKB-SubCell"/>
</dbReference>
<feature type="transmembrane region" description="Helical" evidence="10">
    <location>
        <begin position="64"/>
        <end position="85"/>
    </location>
</feature>
<feature type="transmembrane region" description="Helical" evidence="10">
    <location>
        <begin position="143"/>
        <end position="164"/>
    </location>
</feature>
<evidence type="ECO:0000256" key="4">
    <source>
        <dbReference type="ARBA" id="ARBA00022989"/>
    </source>
</evidence>
<reference evidence="12" key="1">
    <citation type="submission" date="2021-06" db="EMBL/GenBank/DDBJ databases">
        <authorList>
            <consortium name="Wellcome Sanger Institute Data Sharing"/>
        </authorList>
    </citation>
    <scope>NUCLEOTIDE SEQUENCE [LARGE SCALE GENOMIC DNA]</scope>
</reference>
<dbReference type="PROSITE" id="PS00237">
    <property type="entry name" value="G_PROTEIN_RECEP_F1_1"/>
    <property type="match status" value="1"/>
</dbReference>
<reference evidence="12" key="3">
    <citation type="submission" date="2025-09" db="UniProtKB">
        <authorList>
            <consortium name="Ensembl"/>
        </authorList>
    </citation>
    <scope>IDENTIFICATION</scope>
</reference>
<dbReference type="PROSITE" id="PS50262">
    <property type="entry name" value="G_PROTEIN_RECEP_F1_2"/>
    <property type="match status" value="1"/>
</dbReference>
<reference evidence="12" key="2">
    <citation type="submission" date="2025-08" db="UniProtKB">
        <authorList>
            <consortium name="Ensembl"/>
        </authorList>
    </citation>
    <scope>IDENTIFICATION</scope>
</reference>
<dbReference type="InterPro" id="IPR000276">
    <property type="entry name" value="GPCR_Rhodpsn"/>
</dbReference>
<dbReference type="InterPro" id="IPR017452">
    <property type="entry name" value="GPCR_Rhodpsn_7TM"/>
</dbReference>
<dbReference type="PANTHER" id="PTHR24249:SF381">
    <property type="entry name" value="TRACE AMINE ASSOCIATED RECEPTOR 19P-RELATED"/>
    <property type="match status" value="1"/>
</dbReference>
<evidence type="ECO:0000256" key="5">
    <source>
        <dbReference type="ARBA" id="ARBA00023040"/>
    </source>
</evidence>
<evidence type="ECO:0000256" key="3">
    <source>
        <dbReference type="ARBA" id="ARBA00022692"/>
    </source>
</evidence>
<evidence type="ECO:0000256" key="1">
    <source>
        <dbReference type="ARBA" id="ARBA00004651"/>
    </source>
</evidence>
<evidence type="ECO:0000259" key="11">
    <source>
        <dbReference type="PROSITE" id="PS50262"/>
    </source>
</evidence>
<keyword evidence="6 10" id="KW-0472">Membrane</keyword>
<sequence>MHSETSYCYPDNNASCLKILRQTEISVLLYVSAGTVIVVTVLGNLFVIVTISHFRQELHTPTNLLILSLAVADFLSGFLILPFQFIELIEDCWYFGDAFCPYYQIYLYFLLFVSVLNLLSISFDRYFAVCNPFFYSRYVTNSVAGTCIIFIWLLAFFYSYAFVIHTGGFIVTNLCVGVCRFYHYTDWWMIHYALTFLLPMMIIICLYSVIFVTARRHVKAINCMMQETKLADSKNKPLSKPSERKAAKTLGIVIIAYIVFCSPGFLFILVQIFINFNFEDLLSVQLALTYLLTMNCCIDPIIYALFYPWFRKSLKTMVTLGIFNHH</sequence>
<keyword evidence="2" id="KW-1003">Cell membrane</keyword>
<feature type="transmembrane region" description="Helical" evidence="10">
    <location>
        <begin position="286"/>
        <end position="307"/>
    </location>
</feature>
<comment type="subcellular location">
    <subcellularLocation>
        <location evidence="1">Cell membrane</location>
        <topology evidence="1">Multi-pass membrane protein</topology>
    </subcellularLocation>
</comment>
<protein>
    <recommendedName>
        <fullName evidence="11">G-protein coupled receptors family 1 profile domain-containing protein</fullName>
    </recommendedName>
</protein>
<accession>A0A8C4RN39</accession>
<feature type="domain" description="G-protein coupled receptors family 1 profile" evidence="11">
    <location>
        <begin position="43"/>
        <end position="303"/>
    </location>
</feature>
<keyword evidence="3 9" id="KW-0812">Transmembrane</keyword>
<evidence type="ECO:0000313" key="13">
    <source>
        <dbReference type="Proteomes" id="UP000694620"/>
    </source>
</evidence>
<feature type="transmembrane region" description="Helical" evidence="10">
    <location>
        <begin position="105"/>
        <end position="123"/>
    </location>
</feature>
<dbReference type="GeneTree" id="ENSGT01120000271932"/>
<dbReference type="Pfam" id="PF00001">
    <property type="entry name" value="7tm_1"/>
    <property type="match status" value="1"/>
</dbReference>
<dbReference type="SUPFAM" id="SSF81321">
    <property type="entry name" value="Family A G protein-coupled receptor-like"/>
    <property type="match status" value="1"/>
</dbReference>
<keyword evidence="7 9" id="KW-0675">Receptor</keyword>
<evidence type="ECO:0000256" key="7">
    <source>
        <dbReference type="ARBA" id="ARBA00023170"/>
    </source>
</evidence>
<keyword evidence="8 9" id="KW-0807">Transducer</keyword>
<evidence type="ECO:0000256" key="2">
    <source>
        <dbReference type="ARBA" id="ARBA00022475"/>
    </source>
</evidence>
<dbReference type="GO" id="GO:0001594">
    <property type="term" value="F:trace-amine receptor activity"/>
    <property type="evidence" value="ECO:0007669"/>
    <property type="project" value="TreeGrafter"/>
</dbReference>
<keyword evidence="4 10" id="KW-1133">Transmembrane helix</keyword>
<dbReference type="AlphaFoldDB" id="A0A8C4RN39"/>
<dbReference type="InterPro" id="IPR050569">
    <property type="entry name" value="TAAR"/>
</dbReference>
<comment type="similarity">
    <text evidence="9">Belongs to the G-protein coupled receptor 1 family.</text>
</comment>
<dbReference type="PANTHER" id="PTHR24249">
    <property type="entry name" value="HISTAMINE RECEPTOR-RELATED G-PROTEIN COUPLED RECEPTOR"/>
    <property type="match status" value="1"/>
</dbReference>
<dbReference type="Ensembl" id="ENSECRT00000002974.1">
    <property type="protein sequence ID" value="ENSECRP00000002925.1"/>
    <property type="gene ID" value="ENSECRG00000002003.1"/>
</dbReference>
<proteinExistence type="inferred from homology"/>